<name>A0A9X2MQK6_9BACL</name>
<keyword evidence="2" id="KW-1185">Reference proteome</keyword>
<dbReference type="AlphaFoldDB" id="A0A9X2MQK6"/>
<dbReference type="SUPFAM" id="SSF53474">
    <property type="entry name" value="alpha/beta-Hydrolases"/>
    <property type="match status" value="1"/>
</dbReference>
<dbReference type="RefSeq" id="WP_257449904.1">
    <property type="nucleotide sequence ID" value="NZ_JANIPJ010000017.1"/>
</dbReference>
<protein>
    <submittedName>
        <fullName evidence="1">Esterase family protein</fullName>
    </submittedName>
</protein>
<evidence type="ECO:0000313" key="1">
    <source>
        <dbReference type="EMBL" id="MCR2806458.1"/>
    </source>
</evidence>
<dbReference type="Proteomes" id="UP001141950">
    <property type="component" value="Unassembled WGS sequence"/>
</dbReference>
<proteinExistence type="predicted"/>
<dbReference type="InterPro" id="IPR050583">
    <property type="entry name" value="Mycobacterial_A85_antigen"/>
</dbReference>
<dbReference type="InterPro" id="IPR000801">
    <property type="entry name" value="Esterase-like"/>
</dbReference>
<evidence type="ECO:0000313" key="2">
    <source>
        <dbReference type="Proteomes" id="UP001141950"/>
    </source>
</evidence>
<dbReference type="InterPro" id="IPR029058">
    <property type="entry name" value="AB_hydrolase_fold"/>
</dbReference>
<dbReference type="EMBL" id="JANIPJ010000017">
    <property type="protein sequence ID" value="MCR2806458.1"/>
    <property type="molecule type" value="Genomic_DNA"/>
</dbReference>
<comment type="caution">
    <text evidence="1">The sequence shown here is derived from an EMBL/GenBank/DDBJ whole genome shotgun (WGS) entry which is preliminary data.</text>
</comment>
<dbReference type="PANTHER" id="PTHR48098">
    <property type="entry name" value="ENTEROCHELIN ESTERASE-RELATED"/>
    <property type="match status" value="1"/>
</dbReference>
<organism evidence="1 2">
    <name type="scientific">Paenibacillus soyae</name>
    <dbReference type="NCBI Taxonomy" id="2969249"/>
    <lineage>
        <taxon>Bacteria</taxon>
        <taxon>Bacillati</taxon>
        <taxon>Bacillota</taxon>
        <taxon>Bacilli</taxon>
        <taxon>Bacillales</taxon>
        <taxon>Paenibacillaceae</taxon>
        <taxon>Paenibacillus</taxon>
    </lineage>
</organism>
<reference evidence="1" key="1">
    <citation type="submission" date="2022-08" db="EMBL/GenBank/DDBJ databases">
        <title>The genomic sequence of strain Paenibacillus sp. SCIV0701.</title>
        <authorList>
            <person name="Zhao H."/>
        </authorList>
    </citation>
    <scope>NUCLEOTIDE SEQUENCE</scope>
    <source>
        <strain evidence="1">SCIV0701</strain>
    </source>
</reference>
<dbReference type="Pfam" id="PF00756">
    <property type="entry name" value="Esterase"/>
    <property type="match status" value="1"/>
</dbReference>
<dbReference type="PANTHER" id="PTHR48098:SF1">
    <property type="entry name" value="DIACYLGLYCEROL ACYLTRANSFERASE_MYCOLYLTRANSFERASE AG85A"/>
    <property type="match status" value="1"/>
</dbReference>
<dbReference type="GO" id="GO:0016747">
    <property type="term" value="F:acyltransferase activity, transferring groups other than amino-acyl groups"/>
    <property type="evidence" value="ECO:0007669"/>
    <property type="project" value="TreeGrafter"/>
</dbReference>
<sequence>MALVTCRFFADTLGINTTMTVILPEGPKSQIGVNSRTGGKGKHKTLYLLHGLSDDDSIWTRRTSIERYAGEYGLAVVMPNVHRSFYTDMEHGAPYWKFLTEELPAAARAFFPLSEAREDNFVAGLSMGGYGAFKWALTHPERFAAAGSFSGALDIAKHVKELEVNDSYFSRTFQLVFGDKEVKGSDADLLELLERSKTGGHTDRLPLLYQSCGTEDFLYEGNQAFREACRNTGYQLTYEDGPGNHDWTYWDDQVQRFLKWLPL</sequence>
<gene>
    <name evidence="1" type="ORF">NQZ67_21485</name>
</gene>
<accession>A0A9X2MQK6</accession>
<dbReference type="Gene3D" id="3.40.50.1820">
    <property type="entry name" value="alpha/beta hydrolase"/>
    <property type="match status" value="1"/>
</dbReference>